<evidence type="ECO:0000313" key="2">
    <source>
        <dbReference type="Proteomes" id="UP000827872"/>
    </source>
</evidence>
<keyword evidence="2" id="KW-1185">Reference proteome</keyword>
<dbReference type="Proteomes" id="UP000827872">
    <property type="component" value="Linkage Group LG01"/>
</dbReference>
<proteinExistence type="predicted"/>
<protein>
    <submittedName>
        <fullName evidence="1">Protein MMS22-like</fullName>
    </submittedName>
</protein>
<organism evidence="1 2">
    <name type="scientific">Sphaerodactylus townsendi</name>
    <dbReference type="NCBI Taxonomy" id="933632"/>
    <lineage>
        <taxon>Eukaryota</taxon>
        <taxon>Metazoa</taxon>
        <taxon>Chordata</taxon>
        <taxon>Craniata</taxon>
        <taxon>Vertebrata</taxon>
        <taxon>Euteleostomi</taxon>
        <taxon>Lepidosauria</taxon>
        <taxon>Squamata</taxon>
        <taxon>Bifurcata</taxon>
        <taxon>Gekkota</taxon>
        <taxon>Sphaerodactylidae</taxon>
        <taxon>Sphaerodactylus</taxon>
    </lineage>
</organism>
<accession>A0ACB8GCR2</accession>
<sequence>MGLSFICCQSQTQVAYLHQLLGNIIQQYLGRFLPSSPSASQAWQHPILLAISSSDTIPGALHLYKTTLQIICGNYLQFKGHAPPPRLASVLAFILEALQRTKSTEMCNSELVLPVVLKCLVLVNEPQVKKLSMEFLQCIIESCQTRSEQELATQLTSMFRQFIQDYTTVYGNQVYSILETVAVLDQSLVISLIPDMTEALRNSEYKQGLGRNTMQRGAYKRLLSQLAETGQVEILKLENESH</sequence>
<reference evidence="1" key="1">
    <citation type="submission" date="2021-08" db="EMBL/GenBank/DDBJ databases">
        <title>The first chromosome-level gecko genome reveals the dynamic sex chromosomes of Neotropical dwarf geckos (Sphaerodactylidae: Sphaerodactylus).</title>
        <authorList>
            <person name="Pinto B.J."/>
            <person name="Keating S.E."/>
            <person name="Gamble T."/>
        </authorList>
    </citation>
    <scope>NUCLEOTIDE SEQUENCE</scope>
    <source>
        <strain evidence="1">TG3544</strain>
    </source>
</reference>
<gene>
    <name evidence="1" type="primary">MMS22L_3</name>
    <name evidence="1" type="ORF">K3G42_029698</name>
</gene>
<evidence type="ECO:0000313" key="1">
    <source>
        <dbReference type="EMBL" id="KAH8017449.1"/>
    </source>
</evidence>
<comment type="caution">
    <text evidence="1">The sequence shown here is derived from an EMBL/GenBank/DDBJ whole genome shotgun (WGS) entry which is preliminary data.</text>
</comment>
<name>A0ACB8GCR2_9SAUR</name>
<dbReference type="EMBL" id="CM037614">
    <property type="protein sequence ID" value="KAH8017449.1"/>
    <property type="molecule type" value="Genomic_DNA"/>
</dbReference>